<proteinExistence type="predicted"/>
<dbReference type="Proteomes" id="UP000094714">
    <property type="component" value="Chromosome"/>
</dbReference>
<evidence type="ECO:0000313" key="3">
    <source>
        <dbReference type="Proteomes" id="UP000094714"/>
    </source>
</evidence>
<reference evidence="2 3" key="1">
    <citation type="submission" date="2016-09" db="EMBL/GenBank/DDBJ databases">
        <title>Genome Sequence of the Lactobacillus fermentum strain NCC2970 (CNCM I-5068).</title>
        <authorList>
            <person name="Barretto C."/>
            <person name="Ngom-Bru C."/>
            <person name="Genevaz A."/>
            <person name="Fournier C."/>
            <person name="Moine D."/>
            <person name="Kassam M."/>
            <person name="Iltis A."/>
            <person name="Sagory-Zalkind P."/>
            <person name="Faucherand G."/>
            <person name="Descombes P."/>
            <person name="Duboux S."/>
        </authorList>
    </citation>
    <scope>NUCLEOTIDE SEQUENCE [LARGE SCALE GENOMIC DNA]</scope>
    <source>
        <strain evidence="2 3">NCC2970</strain>
    </source>
</reference>
<keyword evidence="1" id="KW-0812">Transmembrane</keyword>
<keyword evidence="2" id="KW-0378">Hydrolase</keyword>
<keyword evidence="1" id="KW-0472">Membrane</keyword>
<dbReference type="EC" id="3.2.1.37" evidence="2"/>
<dbReference type="GO" id="GO:0009044">
    <property type="term" value="F:xylan 1,4-beta-xylosidase activity"/>
    <property type="evidence" value="ECO:0007669"/>
    <property type="project" value="UniProtKB-EC"/>
</dbReference>
<name>A0A1D7ZYY7_LIMFE</name>
<dbReference type="PATRIC" id="fig|1613.112.peg.1721"/>
<protein>
    <submittedName>
        <fullName evidence="2">Xylan 1,4-beta-xylosidase</fullName>
        <ecNumber evidence="2">3.2.1.37</ecNumber>
    </submittedName>
</protein>
<evidence type="ECO:0000313" key="2">
    <source>
        <dbReference type="EMBL" id="AOR75086.1"/>
    </source>
</evidence>
<sequence>MFDYKDVMAQGDAWQGKLAILGGLGAVCFTGGNLAFNKKDLPL</sequence>
<accession>A0A1D7ZYY7</accession>
<feature type="transmembrane region" description="Helical" evidence="1">
    <location>
        <begin position="18"/>
        <end position="36"/>
    </location>
</feature>
<evidence type="ECO:0000256" key="1">
    <source>
        <dbReference type="SAM" id="Phobius"/>
    </source>
</evidence>
<keyword evidence="2" id="KW-0326">Glycosidase</keyword>
<keyword evidence="1" id="KW-1133">Transmembrane helix</keyword>
<organism evidence="2 3">
    <name type="scientific">Limosilactobacillus fermentum</name>
    <name type="common">Lactobacillus fermentum</name>
    <dbReference type="NCBI Taxonomy" id="1613"/>
    <lineage>
        <taxon>Bacteria</taxon>
        <taxon>Bacillati</taxon>
        <taxon>Bacillota</taxon>
        <taxon>Bacilli</taxon>
        <taxon>Lactobacillales</taxon>
        <taxon>Lactobacillaceae</taxon>
        <taxon>Limosilactobacillus</taxon>
    </lineage>
</organism>
<gene>
    <name evidence="2" type="ORF">LACFE_CDS1642</name>
</gene>
<dbReference type="AlphaFoldDB" id="A0A1D7ZYY7"/>
<dbReference type="EMBL" id="CP017151">
    <property type="protein sequence ID" value="AOR75086.1"/>
    <property type="molecule type" value="Genomic_DNA"/>
</dbReference>